<reference evidence="1" key="1">
    <citation type="submission" date="2022-04" db="EMBL/GenBank/DDBJ databases">
        <title>A functionally conserved STORR gene fusion in Papaver species that diverged 16.8 million years ago.</title>
        <authorList>
            <person name="Catania T."/>
        </authorList>
    </citation>
    <scope>NUCLEOTIDE SEQUENCE</scope>
    <source>
        <strain evidence="1">S-188037</strain>
    </source>
</reference>
<gene>
    <name evidence="1" type="ORF">MKW98_019640</name>
</gene>
<name>A0AAD4S8N5_9MAGN</name>
<evidence type="ECO:0000313" key="2">
    <source>
        <dbReference type="Proteomes" id="UP001202328"/>
    </source>
</evidence>
<dbReference type="EMBL" id="JAJJMB010012638">
    <property type="protein sequence ID" value="KAI3875067.1"/>
    <property type="molecule type" value="Genomic_DNA"/>
</dbReference>
<protein>
    <submittedName>
        <fullName evidence="1">Uncharacterized protein</fullName>
    </submittedName>
</protein>
<evidence type="ECO:0000313" key="1">
    <source>
        <dbReference type="EMBL" id="KAI3875067.1"/>
    </source>
</evidence>
<keyword evidence="2" id="KW-1185">Reference proteome</keyword>
<accession>A0AAD4S8N5</accession>
<organism evidence="1 2">
    <name type="scientific">Papaver atlanticum</name>
    <dbReference type="NCBI Taxonomy" id="357466"/>
    <lineage>
        <taxon>Eukaryota</taxon>
        <taxon>Viridiplantae</taxon>
        <taxon>Streptophyta</taxon>
        <taxon>Embryophyta</taxon>
        <taxon>Tracheophyta</taxon>
        <taxon>Spermatophyta</taxon>
        <taxon>Magnoliopsida</taxon>
        <taxon>Ranunculales</taxon>
        <taxon>Papaveraceae</taxon>
        <taxon>Papaveroideae</taxon>
        <taxon>Papaver</taxon>
    </lineage>
</organism>
<dbReference type="AlphaFoldDB" id="A0AAD4S8N5"/>
<dbReference type="InterPro" id="IPR011989">
    <property type="entry name" value="ARM-like"/>
</dbReference>
<comment type="caution">
    <text evidence="1">The sequence shown here is derived from an EMBL/GenBank/DDBJ whole genome shotgun (WGS) entry which is preliminary data.</text>
</comment>
<dbReference type="Proteomes" id="UP001202328">
    <property type="component" value="Unassembled WGS sequence"/>
</dbReference>
<dbReference type="Gene3D" id="1.25.10.10">
    <property type="entry name" value="Leucine-rich Repeat Variant"/>
    <property type="match status" value="1"/>
</dbReference>
<sequence>MPFLFNLSLETSCNFKVRIENPNPLLQFLVESKGLIVLYLGHLYEIAVISCGKLATTEQGCFSLKDVIDSIDDPLKSQLLSIIIGDAMTLSEDAYGIDATIPDTRGYLFDSMKVDGISEGYKSSTKYLVRVCWNFKAASFFIGFSVGGRDYGVGVDGIVITVDFQERATFWLSCSVGARHVRALFQDAKEKAVRNKPDFRCKPMAKH</sequence>
<proteinExistence type="predicted"/>